<feature type="compositionally biased region" description="Polar residues" evidence="1">
    <location>
        <begin position="438"/>
        <end position="466"/>
    </location>
</feature>
<organism evidence="2 3">
    <name type="scientific">Prymnesium parvum</name>
    <name type="common">Toxic golden alga</name>
    <dbReference type="NCBI Taxonomy" id="97485"/>
    <lineage>
        <taxon>Eukaryota</taxon>
        <taxon>Haptista</taxon>
        <taxon>Haptophyta</taxon>
        <taxon>Prymnesiophyceae</taxon>
        <taxon>Prymnesiales</taxon>
        <taxon>Prymnesiaceae</taxon>
        <taxon>Prymnesium</taxon>
    </lineage>
</organism>
<feature type="compositionally biased region" description="Acidic residues" evidence="1">
    <location>
        <begin position="375"/>
        <end position="387"/>
    </location>
</feature>
<sequence length="479" mass="51841">MRRLARAKARETHAKQRDGSAVSGALAHARARQAQRRASLSQAAEQQSDVHEAALTRDARGFGLAIEMRRFEGEHLGSLAVEGYAHLVVSVDLHGPAHRRGFQLLDRVLAIDDEARRLQCLPLPRASARPLSLPPLTSHDITPMVEGKQTVVFIIERYKGDALLNLAWHMAIAACLVDEPDMLEPCLETIATFGMDARRMHLRRDDAREFLLTEGVQLLPGSTLADVATAARHDELAEWLLDGVDEGEYHAERTEAIHSMAEQYERPGGEEGAEEDVDESSTTQEYATPRSQLSSTDAMSRDTPRDDGVHEISLSELVQRATLSDLPLSATPPSPLPMPSRLPPPSGLAFGCLPHAPTTGVVDLKTIPSWSTAEGENEGADGSDEEVYSSPCRGSPRRQAELLSNASGSSRDSANHRRLSDLPLSGHDEIVRPAACTPPTNSSQSGHRVSQPPTAASGSRVASVTSEEPIRLPAESIVL</sequence>
<dbReference type="EMBL" id="JBGBPQ010000018">
    <property type="protein sequence ID" value="KAL1507504.1"/>
    <property type="molecule type" value="Genomic_DNA"/>
</dbReference>
<feature type="region of interest" description="Disordered" evidence="1">
    <location>
        <begin position="372"/>
        <end position="479"/>
    </location>
</feature>
<keyword evidence="3" id="KW-1185">Reference proteome</keyword>
<evidence type="ECO:0000313" key="2">
    <source>
        <dbReference type="EMBL" id="KAL1507504.1"/>
    </source>
</evidence>
<dbReference type="AlphaFoldDB" id="A0AB34IW99"/>
<dbReference type="Proteomes" id="UP001515480">
    <property type="component" value="Unassembled WGS sequence"/>
</dbReference>
<feature type="compositionally biased region" description="Basic and acidic residues" evidence="1">
    <location>
        <begin position="8"/>
        <end position="18"/>
    </location>
</feature>
<evidence type="ECO:0008006" key="4">
    <source>
        <dbReference type="Google" id="ProtNLM"/>
    </source>
</evidence>
<proteinExistence type="predicted"/>
<comment type="caution">
    <text evidence="2">The sequence shown here is derived from an EMBL/GenBank/DDBJ whole genome shotgun (WGS) entry which is preliminary data.</text>
</comment>
<feature type="compositionally biased region" description="Basic and acidic residues" evidence="1">
    <location>
        <begin position="413"/>
        <end position="431"/>
    </location>
</feature>
<feature type="region of interest" description="Disordered" evidence="1">
    <location>
        <begin position="264"/>
        <end position="307"/>
    </location>
</feature>
<gene>
    <name evidence="2" type="ORF">AB1Y20_008339</name>
</gene>
<dbReference type="InterPro" id="IPR036034">
    <property type="entry name" value="PDZ_sf"/>
</dbReference>
<name>A0AB34IW99_PRYPA</name>
<feature type="compositionally biased region" description="Polar residues" evidence="1">
    <location>
        <begin position="280"/>
        <end position="298"/>
    </location>
</feature>
<evidence type="ECO:0000313" key="3">
    <source>
        <dbReference type="Proteomes" id="UP001515480"/>
    </source>
</evidence>
<accession>A0AB34IW99</accession>
<protein>
    <recommendedName>
        <fullName evidence="4">PDZ domain-containing protein</fullName>
    </recommendedName>
</protein>
<dbReference type="SUPFAM" id="SSF50156">
    <property type="entry name" value="PDZ domain-like"/>
    <property type="match status" value="1"/>
</dbReference>
<feature type="region of interest" description="Disordered" evidence="1">
    <location>
        <begin position="1"/>
        <end position="27"/>
    </location>
</feature>
<feature type="compositionally biased region" description="Polar residues" evidence="1">
    <location>
        <begin position="402"/>
        <end position="412"/>
    </location>
</feature>
<evidence type="ECO:0000256" key="1">
    <source>
        <dbReference type="SAM" id="MobiDB-lite"/>
    </source>
</evidence>
<reference evidence="2 3" key="1">
    <citation type="journal article" date="2024" name="Science">
        <title>Giant polyketide synthase enzymes in the biosynthesis of giant marine polyether toxins.</title>
        <authorList>
            <person name="Fallon T.R."/>
            <person name="Shende V.V."/>
            <person name="Wierzbicki I.H."/>
            <person name="Pendleton A.L."/>
            <person name="Watervoot N.F."/>
            <person name="Auber R.P."/>
            <person name="Gonzalez D.J."/>
            <person name="Wisecaver J.H."/>
            <person name="Moore B.S."/>
        </authorList>
    </citation>
    <scope>NUCLEOTIDE SEQUENCE [LARGE SCALE GENOMIC DNA]</scope>
    <source>
        <strain evidence="2 3">12B1</strain>
    </source>
</reference>